<dbReference type="Proteomes" id="UP001178507">
    <property type="component" value="Unassembled WGS sequence"/>
</dbReference>
<feature type="chain" id="PRO_5041341709" description="Tyrosine-protein kinase ephrin type A/B receptor-like domain-containing protein" evidence="3">
    <location>
        <begin position="19"/>
        <end position="1125"/>
    </location>
</feature>
<dbReference type="SMART" id="SM01411">
    <property type="entry name" value="Ephrin_rec_like"/>
    <property type="match status" value="2"/>
</dbReference>
<comment type="caution">
    <text evidence="5">The sequence shown here is derived from an EMBL/GenBank/DDBJ whole genome shotgun (WGS) entry which is preliminary data.</text>
</comment>
<feature type="transmembrane region" description="Helical" evidence="2">
    <location>
        <begin position="873"/>
        <end position="893"/>
    </location>
</feature>
<gene>
    <name evidence="5" type="ORF">EVOR1521_LOCUS10307</name>
</gene>
<feature type="transmembrane region" description="Helical" evidence="2">
    <location>
        <begin position="735"/>
        <end position="756"/>
    </location>
</feature>
<dbReference type="SUPFAM" id="SSF53850">
    <property type="entry name" value="Periplasmic binding protein-like II"/>
    <property type="match status" value="1"/>
</dbReference>
<feature type="transmembrane region" description="Helical" evidence="2">
    <location>
        <begin position="707"/>
        <end position="728"/>
    </location>
</feature>
<feature type="transmembrane region" description="Helical" evidence="2">
    <location>
        <begin position="959"/>
        <end position="988"/>
    </location>
</feature>
<evidence type="ECO:0000256" key="1">
    <source>
        <dbReference type="SAM" id="MobiDB-lite"/>
    </source>
</evidence>
<feature type="region of interest" description="Disordered" evidence="1">
    <location>
        <begin position="1081"/>
        <end position="1106"/>
    </location>
</feature>
<dbReference type="EMBL" id="CAUJNA010000982">
    <property type="protein sequence ID" value="CAJ1383098.1"/>
    <property type="molecule type" value="Genomic_DNA"/>
</dbReference>
<reference evidence="5" key="1">
    <citation type="submission" date="2023-08" db="EMBL/GenBank/DDBJ databases">
        <authorList>
            <person name="Chen Y."/>
            <person name="Shah S."/>
            <person name="Dougan E. K."/>
            <person name="Thang M."/>
            <person name="Chan C."/>
        </authorList>
    </citation>
    <scope>NUCLEOTIDE SEQUENCE</scope>
</reference>
<sequence length="1125" mass="122425">MTGLSLLLGLLYVQHCESLCLPDAVLPQSRENLVNKGESYPVGLWPGDWAAAFLVTKLVRILIEEKLGFNVTENGPGGDSLSGFYALTGCVTPNNLADRGCGQASVTYNHASLEGWTYGYARDWDYLQVTYPSTAPVNLGNSGYYGSVTMYVGSTVIRNAYESEGLALSYYRSYNVTWNTPWNHFTGLESLDRNDLLPCNRTRFYSSSADMELYVEQTNDAAGVAQLPDGKWHAVCPDGYFWLPPGCRANTSHCIPFFTGGTGWNVEEWMVKATLWNMPVAVTVAANWASFTQLPLKHDSIFYWWTPDPTFLELSPAAILFPPYDETAWSKGDKSTGSHMGSIDKYVSKDLVLLAPNVQELISNFRIDLGNLDNMLLENKISGEAMEDTACRWLKNNPGSWDTWLPDVTKCFPGFGLYSSETNTFVPNRQNFSSVACIACESGRFSKQFIDDKGVTFVCEICPIGTSQPSGASLSCEPCSPGEYQDDEGSSTCKRCQIGDYEDERGSSTCKSCPSGSWTLGLGSVTISDCGCQAGAIDVGEGNLSCATCSEGLNCPPMSSEESLKSGTADLGDAYVPQLKPGFFSTIAQPLEVYKCGKVIQCPGGPPGSCAGGLSGIPCAECLEGMTWNGGECVQCQDFQRAMWVLTLCAVFAFLTMAYYLLTSKVSAKASVLFTTSLAMGMAVTTLQSIGIISMMTVEWPVDLKGVFGWLQIFILDIDSFAFSCLAGSTTSLRYIGSVVFFPAALIWILASYLMSQLLPASRRWEWAKTLSLMGQFLQVGFSTMSTIALAPLMCYTHPNGQQSILKYPNVICGEPTHTAMMVAGSLLLSIGCFGFVAICTYVAFKVPVWSSMEKHKRVQSARFLLFRFRLDIWWYGVPLLIRGPLLSLPIVLATDAPPVQVISVSVVLMTFLCLQAVMWPWKVPLINAVDCWLGFCIMLLVISSSLHLDHSPEQFQDFARLFSTAVMSLIGGALFLMALMTLTALALRSVALGGSQDLAIFNLGRPAPAALVSQRLQETAEELMNIPREHLTKILNGLGVLDNRKITDCLTLLSTEITSNPAKFGPRISSSSFSGVSNKFPNAEKATAPKPVTGKAPDNPQIQPVSNAPAQLAAFGAQLQTTWL</sequence>
<evidence type="ECO:0000313" key="5">
    <source>
        <dbReference type="EMBL" id="CAJ1383098.1"/>
    </source>
</evidence>
<feature type="transmembrane region" description="Helical" evidence="2">
    <location>
        <begin position="900"/>
        <end position="920"/>
    </location>
</feature>
<dbReference type="Gene3D" id="3.40.190.10">
    <property type="entry name" value="Periplasmic binding protein-like II"/>
    <property type="match status" value="1"/>
</dbReference>
<accession>A0AA36I8J0</accession>
<dbReference type="PANTHER" id="PTHR46967:SF2">
    <property type="entry name" value="SUSHI, VON WILLEBRAND FACTOR TYPE A, EGF AND PENTRAXIN DOMAIN-CONTAINING PROTEIN 1-LIKE"/>
    <property type="match status" value="1"/>
</dbReference>
<keyword evidence="3" id="KW-0732">Signal</keyword>
<feature type="transmembrane region" description="Helical" evidence="2">
    <location>
        <begin position="819"/>
        <end position="845"/>
    </location>
</feature>
<organism evidence="5 6">
    <name type="scientific">Effrenium voratum</name>
    <dbReference type="NCBI Taxonomy" id="2562239"/>
    <lineage>
        <taxon>Eukaryota</taxon>
        <taxon>Sar</taxon>
        <taxon>Alveolata</taxon>
        <taxon>Dinophyceae</taxon>
        <taxon>Suessiales</taxon>
        <taxon>Symbiodiniaceae</taxon>
        <taxon>Effrenium</taxon>
    </lineage>
</organism>
<evidence type="ECO:0000259" key="4">
    <source>
        <dbReference type="Pfam" id="PF07699"/>
    </source>
</evidence>
<evidence type="ECO:0000256" key="2">
    <source>
        <dbReference type="SAM" id="Phobius"/>
    </source>
</evidence>
<dbReference type="AlphaFoldDB" id="A0AA36I8J0"/>
<feature type="transmembrane region" description="Helical" evidence="2">
    <location>
        <begin position="642"/>
        <end position="662"/>
    </location>
</feature>
<dbReference type="CDD" id="cd00185">
    <property type="entry name" value="TNFRSF"/>
    <property type="match status" value="1"/>
</dbReference>
<feature type="signal peptide" evidence="3">
    <location>
        <begin position="1"/>
        <end position="18"/>
    </location>
</feature>
<dbReference type="Gene3D" id="2.10.50.10">
    <property type="entry name" value="Tumor Necrosis Factor Receptor, subunit A, domain 2"/>
    <property type="match status" value="2"/>
</dbReference>
<proteinExistence type="predicted"/>
<keyword evidence="2" id="KW-0812">Transmembrane</keyword>
<dbReference type="Pfam" id="PF07699">
    <property type="entry name" value="Ephrin_rec_like"/>
    <property type="match status" value="1"/>
</dbReference>
<feature type="transmembrane region" description="Helical" evidence="2">
    <location>
        <begin position="776"/>
        <end position="798"/>
    </location>
</feature>
<protein>
    <recommendedName>
        <fullName evidence="4">Tyrosine-protein kinase ephrin type A/B receptor-like domain-containing protein</fullName>
    </recommendedName>
</protein>
<dbReference type="InterPro" id="IPR009030">
    <property type="entry name" value="Growth_fac_rcpt_cys_sf"/>
</dbReference>
<keyword evidence="2" id="KW-0472">Membrane</keyword>
<keyword evidence="6" id="KW-1185">Reference proteome</keyword>
<feature type="transmembrane region" description="Helical" evidence="2">
    <location>
        <begin position="926"/>
        <end position="947"/>
    </location>
</feature>
<dbReference type="PANTHER" id="PTHR46967">
    <property type="entry name" value="INSULIN-LIKE GROWTH FACTOR BINDING PROTEIN,N-TERMINAL"/>
    <property type="match status" value="1"/>
</dbReference>
<feature type="domain" description="Tyrosine-protein kinase ephrin type A/B receptor-like" evidence="4">
    <location>
        <begin position="482"/>
        <end position="530"/>
    </location>
</feature>
<dbReference type="InterPro" id="IPR011641">
    <property type="entry name" value="Tyr-kin_ephrin_A/B_rcpt-like"/>
</dbReference>
<keyword evidence="2" id="KW-1133">Transmembrane helix</keyword>
<evidence type="ECO:0000256" key="3">
    <source>
        <dbReference type="SAM" id="SignalP"/>
    </source>
</evidence>
<feature type="transmembrane region" description="Helical" evidence="2">
    <location>
        <begin position="674"/>
        <end position="695"/>
    </location>
</feature>
<evidence type="ECO:0000313" key="6">
    <source>
        <dbReference type="Proteomes" id="UP001178507"/>
    </source>
</evidence>
<dbReference type="SUPFAM" id="SSF57184">
    <property type="entry name" value="Growth factor receptor domain"/>
    <property type="match status" value="1"/>
</dbReference>
<name>A0AA36I8J0_9DINO</name>